<protein>
    <recommendedName>
        <fullName evidence="6">Dihydroorotate dehydrogenase B (NAD(+)), catalytic subunit</fullName>
        <ecNumber evidence="5">1.3.1.14</ecNumber>
    </recommendedName>
    <alternativeName>
        <fullName evidence="11">Dihydroorotate oxidase B</fullName>
    </alternativeName>
    <alternativeName>
        <fullName evidence="12">Orotate reductase (NADH)</fullName>
    </alternativeName>
</protein>
<name>A0A0Q0XGZ8_9ARCH</name>
<dbReference type="GO" id="GO:0004589">
    <property type="term" value="F:dihydroorotate dehydrogenase (NAD+) activity"/>
    <property type="evidence" value="ECO:0007669"/>
    <property type="project" value="UniProtKB-EC"/>
</dbReference>
<keyword evidence="8" id="KW-0288">FMN</keyword>
<reference evidence="15 16" key="1">
    <citation type="submission" date="2015-09" db="EMBL/GenBank/DDBJ databases">
        <title>Heavy metals and arsenic resistance mechanisms in polyextremophilic archaea of the family Ferroplasmaceae.</title>
        <authorList>
            <person name="Bulaev A.G."/>
            <person name="Kanygina A.V."/>
        </authorList>
    </citation>
    <scope>NUCLEOTIDE SEQUENCE [LARGE SCALE GENOMIC DNA]</scope>
    <source>
        <strain evidence="15 16">VT</strain>
    </source>
</reference>
<evidence type="ECO:0000256" key="11">
    <source>
        <dbReference type="ARBA" id="ARBA00029718"/>
    </source>
</evidence>
<sequence>MQENDSLEIDFDGVKFKNPFWVGSGPTSGTADKIIQALKAGWGGVVIKTVGDSIVRKGVRPMYAAMRDQNKDLVVFENIELITEDNLETWDRYIRTVYHEIPDAPIIFSIMGSADISEWAKLARWSEDRGANLIELNFGCPHGEPEKRSGAYISQHPDLVYEYTKEVVQSVGVPVIAKLSPNVTEITEIAKNAERAGAKAVSAINTVSCLMGVDIEREMLFPPVFGYTTYGGLSGPGVKPIGLKAVSSIYNNTKLTISGIGGISNWTNAVEYIMCGATSVQVVTDTIMHGFNQIKEWTSSMADYLKRHNYASLDDIRGKLAGKIKEYSYLENLISERDSIDDELRKIREV</sequence>
<evidence type="ECO:0000256" key="10">
    <source>
        <dbReference type="ARBA" id="ARBA00023002"/>
    </source>
</evidence>
<dbReference type="PANTHER" id="PTHR43073">
    <property type="entry name" value="DIHYDROPYRIMIDINE DEHYDROGENASE [NADP(+)]"/>
    <property type="match status" value="1"/>
</dbReference>
<dbReference type="GO" id="GO:0005737">
    <property type="term" value="C:cytoplasm"/>
    <property type="evidence" value="ECO:0007669"/>
    <property type="project" value="InterPro"/>
</dbReference>
<evidence type="ECO:0000256" key="1">
    <source>
        <dbReference type="ARBA" id="ARBA00001917"/>
    </source>
</evidence>
<keyword evidence="10" id="KW-0560">Oxidoreductase</keyword>
<comment type="pathway">
    <text evidence="3">Pyrimidine metabolism; UMP biosynthesis via de novo pathway; orotate from (S)-dihydroorotate (NAD(+) route): step 1/1.</text>
</comment>
<dbReference type="InterPro" id="IPR005720">
    <property type="entry name" value="Dihydroorotate_DH_cat"/>
</dbReference>
<accession>A0A0Q0XGZ8</accession>
<dbReference type="FunFam" id="3.20.20.70:FF:000027">
    <property type="entry name" value="Dihydropyrimidine dehydrogenase [NADP(+)]"/>
    <property type="match status" value="1"/>
</dbReference>
<comment type="caution">
    <text evidence="15">The sequence shown here is derived from an EMBL/GenBank/DDBJ whole genome shotgun (WGS) entry which is preliminary data.</text>
</comment>
<dbReference type="RefSeq" id="WP_055032612.1">
    <property type="nucleotide sequence ID" value="NZ_LKBG01000270.1"/>
</dbReference>
<evidence type="ECO:0000256" key="3">
    <source>
        <dbReference type="ARBA" id="ARBA00004715"/>
    </source>
</evidence>
<dbReference type="OrthoDB" id="36608at2157"/>
<keyword evidence="16" id="KW-1185">Reference proteome</keyword>
<comment type="subunit">
    <text evidence="4">Heterotetramer of 2 PyrK and 2 PyrD type B subunits.</text>
</comment>
<evidence type="ECO:0000256" key="12">
    <source>
        <dbReference type="ARBA" id="ARBA00032046"/>
    </source>
</evidence>
<evidence type="ECO:0000256" key="4">
    <source>
        <dbReference type="ARBA" id="ARBA00011669"/>
    </source>
</evidence>
<evidence type="ECO:0000313" key="16">
    <source>
        <dbReference type="Proteomes" id="UP000050320"/>
    </source>
</evidence>
<dbReference type="AlphaFoldDB" id="A0A0Q0XGZ8"/>
<keyword evidence="7" id="KW-0285">Flavoprotein</keyword>
<evidence type="ECO:0000256" key="6">
    <source>
        <dbReference type="ARBA" id="ARBA00018101"/>
    </source>
</evidence>
<keyword evidence="9" id="KW-0665">Pyrimidine biosynthesis</keyword>
<dbReference type="NCBIfam" id="NF006183">
    <property type="entry name" value="PRK08318.1"/>
    <property type="match status" value="1"/>
</dbReference>
<dbReference type="PIRSF" id="PIRSF000164">
    <property type="entry name" value="DHO_oxidase"/>
    <property type="match status" value="1"/>
</dbReference>
<evidence type="ECO:0000256" key="5">
    <source>
        <dbReference type="ARBA" id="ARBA00012061"/>
    </source>
</evidence>
<dbReference type="Gene3D" id="3.20.20.70">
    <property type="entry name" value="Aldolase class I"/>
    <property type="match status" value="1"/>
</dbReference>
<evidence type="ECO:0000256" key="9">
    <source>
        <dbReference type="ARBA" id="ARBA00022975"/>
    </source>
</evidence>
<evidence type="ECO:0000256" key="8">
    <source>
        <dbReference type="ARBA" id="ARBA00022643"/>
    </source>
</evidence>
<dbReference type="EMBL" id="LKBG01000270">
    <property type="protein sequence ID" value="KQB33891.1"/>
    <property type="molecule type" value="Genomic_DNA"/>
</dbReference>
<evidence type="ECO:0000256" key="7">
    <source>
        <dbReference type="ARBA" id="ARBA00022630"/>
    </source>
</evidence>
<dbReference type="SUPFAM" id="SSF51395">
    <property type="entry name" value="FMN-linked oxidoreductases"/>
    <property type="match status" value="1"/>
</dbReference>
<comment type="catalytic activity">
    <reaction evidence="13">
        <text>(S)-dihydroorotate + NAD(+) = orotate + NADH + H(+)</text>
        <dbReference type="Rhea" id="RHEA:13513"/>
        <dbReference type="ChEBI" id="CHEBI:15378"/>
        <dbReference type="ChEBI" id="CHEBI:30839"/>
        <dbReference type="ChEBI" id="CHEBI:30864"/>
        <dbReference type="ChEBI" id="CHEBI:57540"/>
        <dbReference type="ChEBI" id="CHEBI:57945"/>
        <dbReference type="EC" id="1.3.1.14"/>
    </reaction>
</comment>
<evidence type="ECO:0000313" key="15">
    <source>
        <dbReference type="EMBL" id="KQB33891.1"/>
    </source>
</evidence>
<feature type="domain" description="Dihydroorotate dehydrogenase catalytic" evidence="14">
    <location>
        <begin position="7"/>
        <end position="296"/>
    </location>
</feature>
<dbReference type="PANTHER" id="PTHR43073:SF2">
    <property type="entry name" value="DIHYDROPYRIMIDINE DEHYDROGENASE [NADP(+)]"/>
    <property type="match status" value="1"/>
</dbReference>
<dbReference type="UniPathway" id="UPA00070"/>
<dbReference type="Proteomes" id="UP000050320">
    <property type="component" value="Unassembled WGS sequence"/>
</dbReference>
<dbReference type="InterPro" id="IPR012135">
    <property type="entry name" value="Dihydroorotate_DH_1_2"/>
</dbReference>
<evidence type="ECO:0000259" key="14">
    <source>
        <dbReference type="Pfam" id="PF01180"/>
    </source>
</evidence>
<dbReference type="GO" id="GO:0044205">
    <property type="term" value="P:'de novo' UMP biosynthetic process"/>
    <property type="evidence" value="ECO:0007669"/>
    <property type="project" value="UniProtKB-UniPathway"/>
</dbReference>
<dbReference type="Pfam" id="PF01180">
    <property type="entry name" value="DHO_dh"/>
    <property type="match status" value="1"/>
</dbReference>
<dbReference type="EC" id="1.3.1.14" evidence="5"/>
<proteinExistence type="predicted"/>
<evidence type="ECO:0000256" key="13">
    <source>
        <dbReference type="ARBA" id="ARBA00048996"/>
    </source>
</evidence>
<evidence type="ECO:0000256" key="2">
    <source>
        <dbReference type="ARBA" id="ARBA00003616"/>
    </source>
</evidence>
<comment type="cofactor">
    <cofactor evidence="1">
        <name>FMN</name>
        <dbReference type="ChEBI" id="CHEBI:58210"/>
    </cofactor>
</comment>
<gene>
    <name evidence="15" type="ORF">AOG54_06280</name>
</gene>
<comment type="function">
    <text evidence="2">Catalyzes the conversion of dihydroorotate to orotate with NAD(+) as electron acceptor.</text>
</comment>
<organism evidence="15 16">
    <name type="scientific">Acidiplasma aeolicum</name>
    <dbReference type="NCBI Taxonomy" id="507754"/>
    <lineage>
        <taxon>Archaea</taxon>
        <taxon>Methanobacteriati</taxon>
        <taxon>Thermoplasmatota</taxon>
        <taxon>Thermoplasmata</taxon>
        <taxon>Thermoplasmatales</taxon>
        <taxon>Ferroplasmaceae</taxon>
        <taxon>Acidiplasma</taxon>
    </lineage>
</organism>
<dbReference type="InterPro" id="IPR013785">
    <property type="entry name" value="Aldolase_TIM"/>
</dbReference>